<dbReference type="Gene3D" id="3.40.630.30">
    <property type="match status" value="1"/>
</dbReference>
<evidence type="ECO:0000313" key="7">
    <source>
        <dbReference type="EMBL" id="CAB4992734.1"/>
    </source>
</evidence>
<evidence type="ECO:0000256" key="1">
    <source>
        <dbReference type="ARBA" id="ARBA00022679"/>
    </source>
</evidence>
<sequence length="194" mass="22516">MSSQWPVILTSNELTLRPLRFRDRKQWNSVRVQNREWLTPWEATIPVLPEKFGGPELSSELPSFYEMVRTFNREGRHERSFSFAIFHGKTLIGQISLGGVIYGAMRAGHIGYWIDRHYANKGYTTQAVQMLTNYAFNELALHRVEINLRPENAASRRVAEKAGYVLEGERPRYLHIDGGWRDHLSFVKENPALK</sequence>
<protein>
    <submittedName>
        <fullName evidence="5">Unannotated protein</fullName>
    </submittedName>
</protein>
<proteinExistence type="inferred from homology"/>
<dbReference type="EMBL" id="CAFBOX010000029">
    <property type="protein sequence ID" value="CAB4992734.1"/>
    <property type="molecule type" value="Genomic_DNA"/>
</dbReference>
<gene>
    <name evidence="5" type="ORF">UFOPK1438_00326</name>
    <name evidence="6" type="ORF">UFOPK3166_00233</name>
    <name evidence="7" type="ORF">UFOPK4035_00287</name>
</gene>
<dbReference type="GO" id="GO:0008999">
    <property type="term" value="F:protein-N-terminal-alanine acetyltransferase activity"/>
    <property type="evidence" value="ECO:0007669"/>
    <property type="project" value="TreeGrafter"/>
</dbReference>
<keyword evidence="1" id="KW-0808">Transferase</keyword>
<organism evidence="5">
    <name type="scientific">freshwater metagenome</name>
    <dbReference type="NCBI Taxonomy" id="449393"/>
    <lineage>
        <taxon>unclassified sequences</taxon>
        <taxon>metagenomes</taxon>
        <taxon>ecological metagenomes</taxon>
    </lineage>
</organism>
<dbReference type="EMBL" id="CAEZSM010000027">
    <property type="protein sequence ID" value="CAB4538142.1"/>
    <property type="molecule type" value="Genomic_DNA"/>
</dbReference>
<dbReference type="PANTHER" id="PTHR43792:SF8">
    <property type="entry name" value="[RIBOSOMAL PROTEIN US5]-ALANINE N-ACETYLTRANSFERASE"/>
    <property type="match status" value="1"/>
</dbReference>
<feature type="domain" description="N-acetyltransferase" evidence="4">
    <location>
        <begin position="14"/>
        <end position="191"/>
    </location>
</feature>
<accession>A0A6J6BGR7</accession>
<dbReference type="AlphaFoldDB" id="A0A6J6BGR7"/>
<dbReference type="InterPro" id="IPR051531">
    <property type="entry name" value="N-acetyltransferase"/>
</dbReference>
<reference evidence="5" key="1">
    <citation type="submission" date="2020-05" db="EMBL/GenBank/DDBJ databases">
        <authorList>
            <person name="Chiriac C."/>
            <person name="Salcher M."/>
            <person name="Ghai R."/>
            <person name="Kavagutti S V."/>
        </authorList>
    </citation>
    <scope>NUCLEOTIDE SEQUENCE</scope>
</reference>
<dbReference type="InterPro" id="IPR016181">
    <property type="entry name" value="Acyl_CoA_acyltransferase"/>
</dbReference>
<comment type="similarity">
    <text evidence="3">Belongs to the acetyltransferase family. RimJ subfamily.</text>
</comment>
<evidence type="ECO:0000256" key="3">
    <source>
        <dbReference type="ARBA" id="ARBA00038502"/>
    </source>
</evidence>
<evidence type="ECO:0000313" key="5">
    <source>
        <dbReference type="EMBL" id="CAB4538142.1"/>
    </source>
</evidence>
<evidence type="ECO:0000259" key="4">
    <source>
        <dbReference type="PROSITE" id="PS51186"/>
    </source>
</evidence>
<dbReference type="Pfam" id="PF13302">
    <property type="entry name" value="Acetyltransf_3"/>
    <property type="match status" value="1"/>
</dbReference>
<dbReference type="GO" id="GO:0005737">
    <property type="term" value="C:cytoplasm"/>
    <property type="evidence" value="ECO:0007669"/>
    <property type="project" value="TreeGrafter"/>
</dbReference>
<dbReference type="PROSITE" id="PS51186">
    <property type="entry name" value="GNAT"/>
    <property type="match status" value="1"/>
</dbReference>
<evidence type="ECO:0000256" key="2">
    <source>
        <dbReference type="ARBA" id="ARBA00023315"/>
    </source>
</evidence>
<dbReference type="PANTHER" id="PTHR43792">
    <property type="entry name" value="GNAT FAMILY, PUTATIVE (AFU_ORTHOLOGUE AFUA_3G00765)-RELATED-RELATED"/>
    <property type="match status" value="1"/>
</dbReference>
<name>A0A6J6BGR7_9ZZZZ</name>
<dbReference type="EMBL" id="CAFABD010000020">
    <property type="protein sequence ID" value="CAB4818762.1"/>
    <property type="molecule type" value="Genomic_DNA"/>
</dbReference>
<keyword evidence="2" id="KW-0012">Acyltransferase</keyword>
<dbReference type="InterPro" id="IPR000182">
    <property type="entry name" value="GNAT_dom"/>
</dbReference>
<evidence type="ECO:0000313" key="6">
    <source>
        <dbReference type="EMBL" id="CAB4818762.1"/>
    </source>
</evidence>
<dbReference type="SUPFAM" id="SSF55729">
    <property type="entry name" value="Acyl-CoA N-acyltransferases (Nat)"/>
    <property type="match status" value="1"/>
</dbReference>